<dbReference type="SMART" id="SM00283">
    <property type="entry name" value="MA"/>
    <property type="match status" value="1"/>
</dbReference>
<evidence type="ECO:0000256" key="4">
    <source>
        <dbReference type="ARBA" id="ARBA00022989"/>
    </source>
</evidence>
<dbReference type="PANTHER" id="PTHR32089:SF119">
    <property type="entry name" value="METHYL-ACCEPTING CHEMOTAXIS PROTEIN CTPL"/>
    <property type="match status" value="1"/>
</dbReference>
<keyword evidence="4 9" id="KW-1133">Transmembrane helix</keyword>
<dbReference type="Proteomes" id="UP000248395">
    <property type="component" value="Unassembled WGS sequence"/>
</dbReference>
<dbReference type="AlphaFoldDB" id="A0A318J3N9"/>
<sequence>METNSGMSLRARLIAWLLLVALLICALSGLALFNQRNAMLHDRQDKTRNLTESALGIISSYEALEASGKLSEAQAKQMAAAALMASHYDKKEYFFGYDQNWNYVIHGAKAAMLGKNVQGMKTPTGVDLGQLFQETVSKGNGQGFAEYVWDKPGFDQPQPKISYLMTSARWHWVIGTGIYLDDVHAAFMQQLWLTLLEVAAILLLLLIAGVFLMRSILGQLGADPGDTMRVVRRIADGHLDTVVPLQAGDKSSVMAAVADMQQHLKQLVREIADEAGRLSQMSSDVARRSDAVVSGSDRQSEAAAAMAASIEQLTVSINHIASHAQDARNLSQESGRLSQEGGEVISSAVSEMHRINESVDQAAVTIADLASKTQTISSIMQVIKDIADQTNLLALNAAIEAARAGEMGRGFAVVADEVRKLSERTGQATQEIAGMIQEIQTSSDQSRACMEEAVGRVKTGLQLAVQGGEAISHIRDSATGVVNVVNEISHALKEQGSASNEIAQQVELIARSASSNAAESAGTSQEVQAMHSLASDLRQLVSRFHV</sequence>
<evidence type="ECO:0000256" key="3">
    <source>
        <dbReference type="ARBA" id="ARBA00022692"/>
    </source>
</evidence>
<evidence type="ECO:0000256" key="5">
    <source>
        <dbReference type="ARBA" id="ARBA00023136"/>
    </source>
</evidence>
<dbReference type="Pfam" id="PF00015">
    <property type="entry name" value="MCPsignal"/>
    <property type="match status" value="1"/>
</dbReference>
<dbReference type="PRINTS" id="PR00260">
    <property type="entry name" value="CHEMTRNSDUCR"/>
</dbReference>
<comment type="caution">
    <text evidence="11">The sequence shown here is derived from an EMBL/GenBank/DDBJ whole genome shotgun (WGS) entry which is preliminary data.</text>
</comment>
<dbReference type="GO" id="GO:0006935">
    <property type="term" value="P:chemotaxis"/>
    <property type="evidence" value="ECO:0007669"/>
    <property type="project" value="InterPro"/>
</dbReference>
<dbReference type="Gene3D" id="1.10.287.950">
    <property type="entry name" value="Methyl-accepting chemotaxis protein"/>
    <property type="match status" value="1"/>
</dbReference>
<evidence type="ECO:0000259" key="10">
    <source>
        <dbReference type="PROSITE" id="PS50111"/>
    </source>
</evidence>
<reference evidence="11 12" key="1">
    <citation type="submission" date="2018-05" db="EMBL/GenBank/DDBJ databases">
        <title>Genomic Encyclopedia of Type Strains, Phase IV (KMG-IV): sequencing the most valuable type-strain genomes for metagenomic binning, comparative biology and taxonomic classification.</title>
        <authorList>
            <person name="Goeker M."/>
        </authorList>
    </citation>
    <scope>NUCLEOTIDE SEQUENCE [LARGE SCALE GENOMIC DNA]</scope>
    <source>
        <strain evidence="11 12">DSM 25134</strain>
    </source>
</reference>
<dbReference type="SMART" id="SM01049">
    <property type="entry name" value="Cache_2"/>
    <property type="match status" value="1"/>
</dbReference>
<dbReference type="InterPro" id="IPR004089">
    <property type="entry name" value="MCPsignal_dom"/>
</dbReference>
<evidence type="ECO:0000256" key="8">
    <source>
        <dbReference type="PROSITE-ProRule" id="PRU00284"/>
    </source>
</evidence>
<name>A0A318J3N9_9NEIS</name>
<protein>
    <submittedName>
        <fullName evidence="11">Methyl-accepting chemotaxis sensory transducer with Cache sensor</fullName>
    </submittedName>
</protein>
<dbReference type="GO" id="GO:0007165">
    <property type="term" value="P:signal transduction"/>
    <property type="evidence" value="ECO:0007669"/>
    <property type="project" value="UniProtKB-KW"/>
</dbReference>
<keyword evidence="6 8" id="KW-0807">Transducer</keyword>
<evidence type="ECO:0000256" key="7">
    <source>
        <dbReference type="ARBA" id="ARBA00029447"/>
    </source>
</evidence>
<dbReference type="FunFam" id="1.10.287.950:FF:000001">
    <property type="entry name" value="Methyl-accepting chemotaxis sensory transducer"/>
    <property type="match status" value="1"/>
</dbReference>
<feature type="transmembrane region" description="Helical" evidence="9">
    <location>
        <begin position="192"/>
        <end position="212"/>
    </location>
</feature>
<comment type="similarity">
    <text evidence="7">Belongs to the methyl-accepting chemotaxis (MCP) protein family.</text>
</comment>
<dbReference type="CDD" id="cd11386">
    <property type="entry name" value="MCP_signal"/>
    <property type="match status" value="1"/>
</dbReference>
<dbReference type="Pfam" id="PF17200">
    <property type="entry name" value="sCache_2"/>
    <property type="match status" value="1"/>
</dbReference>
<dbReference type="SUPFAM" id="SSF58104">
    <property type="entry name" value="Methyl-accepting chemotaxis protein (MCP) signaling domain"/>
    <property type="match status" value="1"/>
</dbReference>
<accession>A0A318J3N9</accession>
<feature type="transmembrane region" description="Helical" evidence="9">
    <location>
        <begin position="13"/>
        <end position="33"/>
    </location>
</feature>
<evidence type="ECO:0000256" key="2">
    <source>
        <dbReference type="ARBA" id="ARBA00022475"/>
    </source>
</evidence>
<keyword evidence="5 9" id="KW-0472">Membrane</keyword>
<evidence type="ECO:0000313" key="11">
    <source>
        <dbReference type="EMBL" id="PXX41753.1"/>
    </source>
</evidence>
<gene>
    <name evidence="11" type="ORF">DFR38_12336</name>
</gene>
<dbReference type="EMBL" id="QJKC01000023">
    <property type="protein sequence ID" value="PXX41753.1"/>
    <property type="molecule type" value="Genomic_DNA"/>
</dbReference>
<dbReference type="GO" id="GO:0004888">
    <property type="term" value="F:transmembrane signaling receptor activity"/>
    <property type="evidence" value="ECO:0007669"/>
    <property type="project" value="InterPro"/>
</dbReference>
<evidence type="ECO:0000256" key="1">
    <source>
        <dbReference type="ARBA" id="ARBA00004651"/>
    </source>
</evidence>
<organism evidence="11 12">
    <name type="scientific">Aquitalea magnusonii</name>
    <dbReference type="NCBI Taxonomy" id="332411"/>
    <lineage>
        <taxon>Bacteria</taxon>
        <taxon>Pseudomonadati</taxon>
        <taxon>Pseudomonadota</taxon>
        <taxon>Betaproteobacteria</taxon>
        <taxon>Neisseriales</taxon>
        <taxon>Chromobacteriaceae</taxon>
        <taxon>Aquitalea</taxon>
    </lineage>
</organism>
<keyword evidence="2" id="KW-1003">Cell membrane</keyword>
<dbReference type="Gene3D" id="3.30.450.20">
    <property type="entry name" value="PAS domain"/>
    <property type="match status" value="1"/>
</dbReference>
<keyword evidence="12" id="KW-1185">Reference proteome</keyword>
<evidence type="ECO:0000313" key="12">
    <source>
        <dbReference type="Proteomes" id="UP000248395"/>
    </source>
</evidence>
<evidence type="ECO:0000256" key="6">
    <source>
        <dbReference type="ARBA" id="ARBA00023224"/>
    </source>
</evidence>
<evidence type="ECO:0000256" key="9">
    <source>
        <dbReference type="SAM" id="Phobius"/>
    </source>
</evidence>
<proteinExistence type="inferred from homology"/>
<dbReference type="InterPro" id="IPR004090">
    <property type="entry name" value="Chemotax_Me-accpt_rcpt"/>
</dbReference>
<dbReference type="InterPro" id="IPR033480">
    <property type="entry name" value="sCache_2"/>
</dbReference>
<feature type="domain" description="Methyl-accepting transducer" evidence="10">
    <location>
        <begin position="274"/>
        <end position="510"/>
    </location>
</feature>
<dbReference type="PANTHER" id="PTHR32089">
    <property type="entry name" value="METHYL-ACCEPTING CHEMOTAXIS PROTEIN MCPB"/>
    <property type="match status" value="1"/>
</dbReference>
<dbReference type="PROSITE" id="PS50111">
    <property type="entry name" value="CHEMOTAXIS_TRANSDUC_2"/>
    <property type="match status" value="1"/>
</dbReference>
<dbReference type="OrthoDB" id="8555762at2"/>
<comment type="subcellular location">
    <subcellularLocation>
        <location evidence="1">Cell membrane</location>
        <topology evidence="1">Multi-pass membrane protein</topology>
    </subcellularLocation>
</comment>
<dbReference type="GO" id="GO:0005886">
    <property type="term" value="C:plasma membrane"/>
    <property type="evidence" value="ECO:0007669"/>
    <property type="project" value="UniProtKB-SubCell"/>
</dbReference>
<keyword evidence="3 9" id="KW-0812">Transmembrane</keyword>